<dbReference type="GO" id="GO:0004659">
    <property type="term" value="F:prenyltransferase activity"/>
    <property type="evidence" value="ECO:0007669"/>
    <property type="project" value="InterPro"/>
</dbReference>
<evidence type="ECO:0000256" key="1">
    <source>
        <dbReference type="ARBA" id="ARBA00001946"/>
    </source>
</evidence>
<dbReference type="Gene3D" id="1.10.600.10">
    <property type="entry name" value="Farnesyl Diphosphate Synthase"/>
    <property type="match status" value="1"/>
</dbReference>
<dbReference type="Pfam" id="PF00348">
    <property type="entry name" value="polyprenyl_synt"/>
    <property type="match status" value="1"/>
</dbReference>
<dbReference type="STRING" id="89524.SAMN05444370_10597"/>
<protein>
    <submittedName>
        <fullName evidence="8">Farnesyl-diphosphate synthase</fullName>
    </submittedName>
</protein>
<evidence type="ECO:0000313" key="8">
    <source>
        <dbReference type="EMBL" id="SEA44964.1"/>
    </source>
</evidence>
<evidence type="ECO:0000256" key="2">
    <source>
        <dbReference type="ARBA" id="ARBA00006706"/>
    </source>
</evidence>
<dbReference type="Proteomes" id="UP000198703">
    <property type="component" value="Unassembled WGS sequence"/>
</dbReference>
<organism evidence="8 9">
    <name type="scientific">Rubrimonas cliftonensis</name>
    <dbReference type="NCBI Taxonomy" id="89524"/>
    <lineage>
        <taxon>Bacteria</taxon>
        <taxon>Pseudomonadati</taxon>
        <taxon>Pseudomonadota</taxon>
        <taxon>Alphaproteobacteria</taxon>
        <taxon>Rhodobacterales</taxon>
        <taxon>Paracoccaceae</taxon>
        <taxon>Rubrimonas</taxon>
    </lineage>
</organism>
<dbReference type="InterPro" id="IPR033749">
    <property type="entry name" value="Polyprenyl_synt_CS"/>
</dbReference>
<keyword evidence="6" id="KW-0414">Isoprene biosynthesis</keyword>
<sequence length="289" mass="28623">MDQGARIEAALEAALRRAEGPGAPPKLAAALRHGVFPGGGRVRPRLLLAVSAACGEPNPTLADAGAAALELLHCASLVHDDMPCFDDAATRRGLPSVHAVHGEALALLAGDALIVAAFEAIARAAPADPAAAAAVTLVVARAVGMPHGITAGQGWESETAVDVEAYHRAKTGALFVAATTAGAVAAGADPGPWRAVGARLGAAYQVADDLADALGAEGDIGKPCGQDGAHARPNAVAALGVSGAVSRLEALIGEAVAAIPPCPGAGELRELVKLQARRLAPKSLVASVA</sequence>
<dbReference type="GO" id="GO:0046872">
    <property type="term" value="F:metal ion binding"/>
    <property type="evidence" value="ECO:0007669"/>
    <property type="project" value="UniProtKB-KW"/>
</dbReference>
<dbReference type="SUPFAM" id="SSF48576">
    <property type="entry name" value="Terpenoid synthases"/>
    <property type="match status" value="1"/>
</dbReference>
<gene>
    <name evidence="8" type="ORF">SAMN05444370_10597</name>
</gene>
<evidence type="ECO:0000313" key="9">
    <source>
        <dbReference type="Proteomes" id="UP000198703"/>
    </source>
</evidence>
<evidence type="ECO:0000256" key="5">
    <source>
        <dbReference type="ARBA" id="ARBA00022842"/>
    </source>
</evidence>
<dbReference type="InterPro" id="IPR000092">
    <property type="entry name" value="Polyprenyl_synt"/>
</dbReference>
<dbReference type="PROSITE" id="PS00444">
    <property type="entry name" value="POLYPRENYL_SYNTHASE_2"/>
    <property type="match status" value="1"/>
</dbReference>
<reference evidence="8 9" key="1">
    <citation type="submission" date="2016-10" db="EMBL/GenBank/DDBJ databases">
        <authorList>
            <person name="de Groot N.N."/>
        </authorList>
    </citation>
    <scope>NUCLEOTIDE SEQUENCE [LARGE SCALE GENOMIC DNA]</scope>
    <source>
        <strain evidence="8 9">DSM 15345</strain>
    </source>
</reference>
<dbReference type="RefSeq" id="WP_093252952.1">
    <property type="nucleotide sequence ID" value="NZ_FNQM01000005.1"/>
</dbReference>
<comment type="similarity">
    <text evidence="2 7">Belongs to the FPP/GGPP synthase family.</text>
</comment>
<dbReference type="EMBL" id="FNQM01000005">
    <property type="protein sequence ID" value="SEA44964.1"/>
    <property type="molecule type" value="Genomic_DNA"/>
</dbReference>
<dbReference type="GO" id="GO:0008299">
    <property type="term" value="P:isoprenoid biosynthetic process"/>
    <property type="evidence" value="ECO:0007669"/>
    <property type="project" value="UniProtKB-KW"/>
</dbReference>
<evidence type="ECO:0000256" key="7">
    <source>
        <dbReference type="RuleBase" id="RU004466"/>
    </source>
</evidence>
<evidence type="ECO:0000256" key="6">
    <source>
        <dbReference type="ARBA" id="ARBA00023229"/>
    </source>
</evidence>
<dbReference type="InterPro" id="IPR008949">
    <property type="entry name" value="Isoprenoid_synthase_dom_sf"/>
</dbReference>
<keyword evidence="3 7" id="KW-0808">Transferase</keyword>
<evidence type="ECO:0000256" key="3">
    <source>
        <dbReference type="ARBA" id="ARBA00022679"/>
    </source>
</evidence>
<comment type="cofactor">
    <cofactor evidence="1">
        <name>Mg(2+)</name>
        <dbReference type="ChEBI" id="CHEBI:18420"/>
    </cofactor>
</comment>
<dbReference type="OrthoDB" id="9805316at2"/>
<keyword evidence="5" id="KW-0460">Magnesium</keyword>
<keyword evidence="4" id="KW-0479">Metal-binding</keyword>
<dbReference type="PANTHER" id="PTHR43281">
    <property type="entry name" value="FARNESYL DIPHOSPHATE SYNTHASE"/>
    <property type="match status" value="1"/>
</dbReference>
<dbReference type="AlphaFoldDB" id="A0A1H4BA79"/>
<dbReference type="PANTHER" id="PTHR43281:SF1">
    <property type="entry name" value="FARNESYL DIPHOSPHATE SYNTHASE"/>
    <property type="match status" value="1"/>
</dbReference>
<name>A0A1H4BA79_9RHOB</name>
<keyword evidence="9" id="KW-1185">Reference proteome</keyword>
<accession>A0A1H4BA79</accession>
<evidence type="ECO:0000256" key="4">
    <source>
        <dbReference type="ARBA" id="ARBA00022723"/>
    </source>
</evidence>
<dbReference type="SFLD" id="SFLDS00005">
    <property type="entry name" value="Isoprenoid_Synthase_Type_I"/>
    <property type="match status" value="1"/>
</dbReference>
<proteinExistence type="inferred from homology"/>
<dbReference type="PROSITE" id="PS00723">
    <property type="entry name" value="POLYPRENYL_SYNTHASE_1"/>
    <property type="match status" value="1"/>
</dbReference>